<comment type="caution">
    <text evidence="2">The sequence shown here is derived from an EMBL/GenBank/DDBJ whole genome shotgun (WGS) entry which is preliminary data.</text>
</comment>
<dbReference type="EMBL" id="SGOB01000006">
    <property type="protein sequence ID" value="TRA86084.1"/>
    <property type="molecule type" value="Genomic_DNA"/>
</dbReference>
<sequence>MDYAANAALLARSEAAIGQAKRPKGADGDEQDPWGYDLDWDEDARLRESRSVLRQAQRLSAVLQPLMSGTSFPRFSTPAGSAGCLPPQSCGRLASLSGTYAAAINLGLKTIPVDRCRHRDREIRLLAIARGLMAAAGIGIAVCECSCPELGQILGYAIFYDQYVLPASHVEHDV</sequence>
<dbReference type="AlphaFoldDB" id="A0AA95AGS9"/>
<evidence type="ECO:0000313" key="2">
    <source>
        <dbReference type="EMBL" id="TRA86084.1"/>
    </source>
</evidence>
<name>A0AA95AGS9_RHIRH</name>
<feature type="domain" description="DUF1612" evidence="1">
    <location>
        <begin position="36"/>
        <end position="139"/>
    </location>
</feature>
<dbReference type="Proteomes" id="UP000320858">
    <property type="component" value="Unassembled WGS sequence"/>
</dbReference>
<accession>A0AA95AGS9</accession>
<gene>
    <name evidence="2" type="ORF">EXN24_21465</name>
</gene>
<organism evidence="2 3">
    <name type="scientific">Rhizobium rhizogenes</name>
    <name type="common">Agrobacterium rhizogenes</name>
    <dbReference type="NCBI Taxonomy" id="359"/>
    <lineage>
        <taxon>Bacteria</taxon>
        <taxon>Pseudomonadati</taxon>
        <taxon>Pseudomonadota</taxon>
        <taxon>Alphaproteobacteria</taxon>
        <taxon>Hyphomicrobiales</taxon>
        <taxon>Rhizobiaceae</taxon>
        <taxon>Rhizobium/Agrobacterium group</taxon>
        <taxon>Rhizobium</taxon>
    </lineage>
</organism>
<dbReference type="InterPro" id="IPR011670">
    <property type="entry name" value="DUF1612"/>
</dbReference>
<protein>
    <submittedName>
        <fullName evidence="2">DUF1612 domain-containing protein</fullName>
    </submittedName>
</protein>
<proteinExistence type="predicted"/>
<evidence type="ECO:0000259" key="1">
    <source>
        <dbReference type="Pfam" id="PF07756"/>
    </source>
</evidence>
<dbReference type="Pfam" id="PF07756">
    <property type="entry name" value="DUF1612"/>
    <property type="match status" value="1"/>
</dbReference>
<evidence type="ECO:0000313" key="3">
    <source>
        <dbReference type="Proteomes" id="UP000320858"/>
    </source>
</evidence>
<reference evidence="2 3" key="1">
    <citation type="journal article" date="2019" name="Appl. Microbiol. Biotechnol.">
        <title>Differential efficiency of wild type rhizogenic strains for rol gene transformation of plants.</title>
        <authorList>
            <person name="Desmet S."/>
            <person name="De Keyser E."/>
            <person name="Van Vaerenbergh J."/>
            <person name="Baeyen S."/>
            <person name="Van Huylenbroeck J."/>
            <person name="Geelen D."/>
            <person name="Dhooghe E."/>
        </authorList>
    </citation>
    <scope>NUCLEOTIDE SEQUENCE [LARGE SCALE GENOMIC DNA]</scope>
    <source>
        <strain evidence="2 3">B 4.1</strain>
    </source>
</reference>